<feature type="region of interest" description="Disordered" evidence="2">
    <location>
        <begin position="683"/>
        <end position="790"/>
    </location>
</feature>
<feature type="region of interest" description="Disordered" evidence="2">
    <location>
        <begin position="616"/>
        <end position="644"/>
    </location>
</feature>
<dbReference type="PROSITE" id="PS51444">
    <property type="entry name" value="FH2"/>
    <property type="match status" value="1"/>
</dbReference>
<organism evidence="4 5">
    <name type="scientific">Austrofundulus limnaeus</name>
    <name type="common">Annual killifish</name>
    <dbReference type="NCBI Taxonomy" id="52670"/>
    <lineage>
        <taxon>Eukaryota</taxon>
        <taxon>Metazoa</taxon>
        <taxon>Chordata</taxon>
        <taxon>Craniata</taxon>
        <taxon>Vertebrata</taxon>
        <taxon>Euteleostomi</taxon>
        <taxon>Actinopterygii</taxon>
        <taxon>Neopterygii</taxon>
        <taxon>Teleostei</taxon>
        <taxon>Neoteleostei</taxon>
        <taxon>Acanthomorphata</taxon>
        <taxon>Ovalentaria</taxon>
        <taxon>Atherinomorphae</taxon>
        <taxon>Cyprinodontiformes</taxon>
        <taxon>Rivulidae</taxon>
        <taxon>Austrofundulus</taxon>
    </lineage>
</organism>
<evidence type="ECO:0000256" key="2">
    <source>
        <dbReference type="SAM" id="MobiDB-lite"/>
    </source>
</evidence>
<gene>
    <name evidence="5 6" type="primary">LOC106535297</name>
</gene>
<feature type="compositionally biased region" description="Polar residues" evidence="2">
    <location>
        <begin position="90"/>
        <end position="103"/>
    </location>
</feature>
<dbReference type="Pfam" id="PF02181">
    <property type="entry name" value="FH2"/>
    <property type="match status" value="1"/>
</dbReference>
<feature type="compositionally biased region" description="Acidic residues" evidence="2">
    <location>
        <begin position="586"/>
        <end position="598"/>
    </location>
</feature>
<dbReference type="RefSeq" id="XP_013887726.1">
    <property type="nucleotide sequence ID" value="XM_014032272.1"/>
</dbReference>
<feature type="domain" description="FH2" evidence="3">
    <location>
        <begin position="37"/>
        <end position="432"/>
    </location>
</feature>
<feature type="compositionally biased region" description="Polar residues" evidence="2">
    <location>
        <begin position="762"/>
        <end position="775"/>
    </location>
</feature>
<dbReference type="OrthoDB" id="26518at2759"/>
<dbReference type="Gene3D" id="1.20.58.2220">
    <property type="entry name" value="Formin, FH2 domain"/>
    <property type="match status" value="1"/>
</dbReference>
<dbReference type="CTD" id="566196"/>
<dbReference type="SMART" id="SM00498">
    <property type="entry name" value="FH2"/>
    <property type="match status" value="1"/>
</dbReference>
<sequence length="827" mass="92855">MQPGSSPVPPPPPPPPPLLPPPPPPPAPGLPLSHHGLGIIGRRQSRMRNFNWETLPKHSVIGKHNIWTADKTDGEYELDTDHIEELFSHNHGQQHPKGQSRQSLRGPLPSGHGAEMVSILSAKRSMNIGIFLKQFKRPVKDMIKDIKSGNGLNFGTGKLQELCRLLPDDGELKQLIGFKGDPSALPEADLFMLMLVKIPSYEERLSCLVLKDEFFPIMDEIKEFIGALTTAGKELLECDNLHSIIRLVLKTGNYMNAGGYAGSAIGFRMSSLLKLADTKANKPGMNLMHYVVMQAQKADVTLLMFPEQLRHIEAAARLTKSDIEAEFERQVKKIQDAKANTLKQEDLKAQMEDFLKKAETYLDDIKADLEELQSVSDSVAEYFCEDSQTFRLEECCSIFHSFCERFFRAIQENKAREMAEVKRRRIDKLQNAVKRRSTATCSSRDKEMDNVALESVLQNLLTNRMSRRRPGTPSSVQESPMSDCPTNGSLSEISSEIKLPTGIQNYKDTFRANEMCKKGWSSATELTQYFSQEKVQLHSENNKPEGDNTHKEETMASKKENSQDVASPAKMTRRTLSTIKSISANTEDDEEDMQDNSAEEAQKLREVSKKVLQYQSSRNSASSVDFSLENQKSPSAKSSLPRQLTFDEETQRYADDPTNEDLVQLLLGPQSSSKQNLCRRHTLPPQIKEQNNPETQSTVKSPNLVEQVKESQPEQNAGDAPSNPVFDFTDLPHNLKKSSDQDKNSPSAEDPSVHTPNEEFQELNSKNKSMESTGSHHPIKHEDVLPRSNWFKTENPGFFFSFLKRIGDMGKQQNSKETVPTGTNSSV</sequence>
<evidence type="ECO:0000256" key="1">
    <source>
        <dbReference type="SAM" id="Coils"/>
    </source>
</evidence>
<dbReference type="PANTHER" id="PTHR46345:SF7">
    <property type="entry name" value="FH2 DOMAIN CONTAINING 3-RELATED"/>
    <property type="match status" value="1"/>
</dbReference>
<proteinExistence type="predicted"/>
<dbReference type="Proteomes" id="UP000192220">
    <property type="component" value="Unplaced"/>
</dbReference>
<dbReference type="InterPro" id="IPR042201">
    <property type="entry name" value="FH2_Formin_sf"/>
</dbReference>
<dbReference type="SUPFAM" id="SSF101447">
    <property type="entry name" value="Formin homology 2 domain (FH2 domain)"/>
    <property type="match status" value="1"/>
</dbReference>
<keyword evidence="4" id="KW-1185">Reference proteome</keyword>
<accession>A0A2I4D657</accession>
<feature type="compositionally biased region" description="Polar residues" evidence="2">
    <location>
        <begin position="616"/>
        <end position="642"/>
    </location>
</feature>
<feature type="region of interest" description="Disordered" evidence="2">
    <location>
        <begin position="1"/>
        <end position="36"/>
    </location>
</feature>
<feature type="compositionally biased region" description="Polar residues" evidence="2">
    <location>
        <begin position="688"/>
        <end position="701"/>
    </location>
</feature>
<feature type="compositionally biased region" description="Polar residues" evidence="2">
    <location>
        <begin position="574"/>
        <end position="585"/>
    </location>
</feature>
<feature type="compositionally biased region" description="Basic and acidic residues" evidence="2">
    <location>
        <begin position="535"/>
        <end position="562"/>
    </location>
</feature>
<dbReference type="STRING" id="52670.A0A2I4D657"/>
<evidence type="ECO:0000259" key="3">
    <source>
        <dbReference type="PROSITE" id="PS51444"/>
    </source>
</evidence>
<feature type="coiled-coil region" evidence="1">
    <location>
        <begin position="320"/>
        <end position="375"/>
    </location>
</feature>
<feature type="region of interest" description="Disordered" evidence="2">
    <location>
        <begin position="534"/>
        <end position="603"/>
    </location>
</feature>
<dbReference type="InterPro" id="IPR015425">
    <property type="entry name" value="FH2_Formin"/>
</dbReference>
<dbReference type="AlphaFoldDB" id="A0A2I4D657"/>
<dbReference type="PANTHER" id="PTHR46345">
    <property type="entry name" value="INVERTED FORMIN-2"/>
    <property type="match status" value="1"/>
</dbReference>
<keyword evidence="1" id="KW-0175">Coiled coil</keyword>
<evidence type="ECO:0000313" key="4">
    <source>
        <dbReference type="Proteomes" id="UP000192220"/>
    </source>
</evidence>
<feature type="region of interest" description="Disordered" evidence="2">
    <location>
        <begin position="462"/>
        <end position="496"/>
    </location>
</feature>
<feature type="compositionally biased region" description="Pro residues" evidence="2">
    <location>
        <begin position="1"/>
        <end position="29"/>
    </location>
</feature>
<feature type="region of interest" description="Disordered" evidence="2">
    <location>
        <begin position="90"/>
        <end position="112"/>
    </location>
</feature>
<name>A0A2I4D657_AUSLI</name>
<feature type="compositionally biased region" description="Polar residues" evidence="2">
    <location>
        <begin position="472"/>
        <end position="494"/>
    </location>
</feature>
<dbReference type="RefSeq" id="XP_013887725.1">
    <property type="nucleotide sequence ID" value="XM_014032271.1"/>
</dbReference>
<evidence type="ECO:0000313" key="6">
    <source>
        <dbReference type="RefSeq" id="XP_013887726.1"/>
    </source>
</evidence>
<reference evidence="5 6" key="1">
    <citation type="submission" date="2025-04" db="UniProtKB">
        <authorList>
            <consortium name="RefSeq"/>
        </authorList>
    </citation>
    <scope>IDENTIFICATION</scope>
    <source>
        <strain evidence="5 6">Quisiro</strain>
        <tissue evidence="5 6">Liver</tissue>
    </source>
</reference>
<evidence type="ECO:0000313" key="5">
    <source>
        <dbReference type="RefSeq" id="XP_013887725.1"/>
    </source>
</evidence>
<protein>
    <submittedName>
        <fullName evidence="5 6">FH2 domain-containing protein 1-like</fullName>
    </submittedName>
</protein>
<dbReference type="KEGG" id="alim:106535297"/>